<dbReference type="HOGENOM" id="CLU_1676446_0_0_5"/>
<sequence length="157" mass="17217">MPPLQNQRHELFSQAIARGQPVYRAYGDIYGAEGHAAEANGCRLMKNDRVSDRVGELKGQAAKRTEKTVASLVADLDEVIEFARECKNPAAMVAAIAQQARLLGLEAPRQLEVMHKPAPLPTRVLELTEQEWTAQFASGLGPRPSLTELSKRKAATE</sequence>
<dbReference type="AlphaFoldDB" id="S3HVW8"/>
<dbReference type="eggNOG" id="ENOG5033CTJ">
    <property type="taxonomic scope" value="Bacteria"/>
</dbReference>
<dbReference type="EMBL" id="AEYE02000015">
    <property type="protein sequence ID" value="EPE97326.1"/>
    <property type="molecule type" value="Genomic_DNA"/>
</dbReference>
<evidence type="ECO:0000313" key="3">
    <source>
        <dbReference type="Proteomes" id="UP000014411"/>
    </source>
</evidence>
<organism evidence="2 3">
    <name type="scientific">Rhizobium grahamii CCGE 502</name>
    <dbReference type="NCBI Taxonomy" id="990285"/>
    <lineage>
        <taxon>Bacteria</taxon>
        <taxon>Pseudomonadati</taxon>
        <taxon>Pseudomonadota</taxon>
        <taxon>Alphaproteobacteria</taxon>
        <taxon>Hyphomicrobiales</taxon>
        <taxon>Rhizobiaceae</taxon>
        <taxon>Rhizobium/Agrobacterium group</taxon>
        <taxon>Rhizobium</taxon>
    </lineage>
</organism>
<reference evidence="2 3" key="1">
    <citation type="journal article" date="2012" name="J. Bacteriol.">
        <title>Genome sequence of Rhizobium grahamii CCGE502, a broad-host-range symbiont with low nodulation competitiveness in Phaseolus vulgaris.</title>
        <authorList>
            <person name="Althabegoiti M.J."/>
            <person name="Lozano L."/>
            <person name="Torres-Tejerizo G."/>
            <person name="Ormeno-Orrillo E."/>
            <person name="Rogel M.A."/>
            <person name="Gonzalez V."/>
            <person name="Martinez-Romero E."/>
        </authorList>
    </citation>
    <scope>NUCLEOTIDE SEQUENCE [LARGE SCALE GENOMIC DNA]</scope>
    <source>
        <strain evidence="2 3">CCGE 502</strain>
    </source>
</reference>
<accession>S3HVW8</accession>
<protein>
    <submittedName>
        <fullName evidence="2">Terminase small subunit</fullName>
    </submittedName>
</protein>
<evidence type="ECO:0000313" key="2">
    <source>
        <dbReference type="EMBL" id="EPE97326.1"/>
    </source>
</evidence>
<feature type="region of interest" description="Disordered" evidence="1">
    <location>
        <begin position="136"/>
        <end position="157"/>
    </location>
</feature>
<keyword evidence="3" id="KW-1185">Reference proteome</keyword>
<dbReference type="Proteomes" id="UP000014411">
    <property type="component" value="Unassembled WGS sequence"/>
</dbReference>
<gene>
    <name evidence="2" type="ORF">RGCCGE502_14795</name>
</gene>
<evidence type="ECO:0000256" key="1">
    <source>
        <dbReference type="SAM" id="MobiDB-lite"/>
    </source>
</evidence>
<name>S3HVW8_9HYPH</name>
<comment type="caution">
    <text evidence="2">The sequence shown here is derived from an EMBL/GenBank/DDBJ whole genome shotgun (WGS) entry which is preliminary data.</text>
</comment>
<proteinExistence type="predicted"/>